<dbReference type="GO" id="GO:0046983">
    <property type="term" value="F:protein dimerization activity"/>
    <property type="evidence" value="ECO:0007669"/>
    <property type="project" value="InterPro"/>
</dbReference>
<sequence length="581" mass="62174">MDTIQGMDAGDLLFSAPLSSALDSSKFWSGIKMESPFHGDSTTMINNNANSNNGSCVASYIQAMEGQAKFPANQPLKYSPADALGLMDMDQAKCGFSTVTSTQRNQFVRPLDDAIETFGLDADMELINRMPFGSWNQARLSGELPAQSKPGMCRYPSEISDDSSLDGGLPASSTVSSTSDGLASREDLDDDVYVEGGSTNAELPSLSNITLNSPRLLQQRSKIGMASPGSEGSAQSADQAGSDSRDCSLREMENQLVDRTVMEANAAADLTSLQNTALENPDIAVLVPQDVKENERPPPTSGMDLKWKHEAPVLDVSENWNSKKLKSSPPSSPTASPGLAVPFLAPPLAASLNGMNVNPSSAPFLMSSNVRSIYQMQQPVLAGLGAPADLTKVAGPSAKGGLMANMAPHHLLFGPNFPAIANLDPAAIENSRPKRRNVKISKDPQSVAARHRRERISDRIRVLQRLVPGGTKMDTASMLDEAISYVKYLKLQVQTLESCGNAGFDPRMPYPAYYMPVRSAQGDCSTMSQISPGGGSADLGSLSLALSSRDGEIQSAEQSEQVWLLLMMMMEETRMVTVVPL</sequence>
<comment type="subcellular location">
    <subcellularLocation>
        <location evidence="1">Nucleus</location>
    </subcellularLocation>
</comment>
<evidence type="ECO:0000256" key="5">
    <source>
        <dbReference type="SAM" id="MobiDB-lite"/>
    </source>
</evidence>
<keyword evidence="8" id="KW-1185">Reference proteome</keyword>
<dbReference type="EMBL" id="KZ772745">
    <property type="protein sequence ID" value="PTQ35177.1"/>
    <property type="molecule type" value="Genomic_DNA"/>
</dbReference>
<dbReference type="InterPro" id="IPR036638">
    <property type="entry name" value="HLH_DNA-bd_sf"/>
</dbReference>
<dbReference type="GO" id="GO:0005634">
    <property type="term" value="C:nucleus"/>
    <property type="evidence" value="ECO:0007669"/>
    <property type="project" value="UniProtKB-SubCell"/>
</dbReference>
<evidence type="ECO:0000256" key="4">
    <source>
        <dbReference type="ARBA" id="ARBA00023242"/>
    </source>
</evidence>
<evidence type="ECO:0000313" key="7">
    <source>
        <dbReference type="EMBL" id="PTQ35177.1"/>
    </source>
</evidence>
<dbReference type="Gene3D" id="4.10.280.10">
    <property type="entry name" value="Helix-loop-helix DNA-binding domain"/>
    <property type="match status" value="1"/>
</dbReference>
<protein>
    <recommendedName>
        <fullName evidence="6">BHLH domain-containing protein</fullName>
    </recommendedName>
</protein>
<dbReference type="SUPFAM" id="SSF47459">
    <property type="entry name" value="HLH, helix-loop-helix DNA-binding domain"/>
    <property type="match status" value="1"/>
</dbReference>
<accession>A0A2R6WMU9</accession>
<feature type="region of interest" description="Disordered" evidence="5">
    <location>
        <begin position="145"/>
        <end position="186"/>
    </location>
</feature>
<organism evidence="7 8">
    <name type="scientific">Marchantia polymorpha</name>
    <name type="common">Common liverwort</name>
    <name type="synonym">Marchantia aquatica</name>
    <dbReference type="NCBI Taxonomy" id="3197"/>
    <lineage>
        <taxon>Eukaryota</taxon>
        <taxon>Viridiplantae</taxon>
        <taxon>Streptophyta</taxon>
        <taxon>Embryophyta</taxon>
        <taxon>Marchantiophyta</taxon>
        <taxon>Marchantiopsida</taxon>
        <taxon>Marchantiidae</taxon>
        <taxon>Marchantiales</taxon>
        <taxon>Marchantiaceae</taxon>
        <taxon>Marchantia</taxon>
    </lineage>
</organism>
<dbReference type="AlphaFoldDB" id="A0A2R6WMU9"/>
<evidence type="ECO:0000256" key="1">
    <source>
        <dbReference type="ARBA" id="ARBA00004123"/>
    </source>
</evidence>
<feature type="compositionally biased region" description="Polar residues" evidence="5">
    <location>
        <begin position="171"/>
        <end position="181"/>
    </location>
</feature>
<dbReference type="InterPro" id="IPR011598">
    <property type="entry name" value="bHLH_dom"/>
</dbReference>
<dbReference type="InterPro" id="IPR045843">
    <property type="entry name" value="IND-like"/>
</dbReference>
<dbReference type="Pfam" id="PF00010">
    <property type="entry name" value="HLH"/>
    <property type="match status" value="1"/>
</dbReference>
<feature type="domain" description="BHLH" evidence="6">
    <location>
        <begin position="440"/>
        <end position="489"/>
    </location>
</feature>
<dbReference type="SMART" id="SM00353">
    <property type="entry name" value="HLH"/>
    <property type="match status" value="1"/>
</dbReference>
<keyword evidence="2" id="KW-0805">Transcription regulation</keyword>
<reference evidence="8" key="1">
    <citation type="journal article" date="2017" name="Cell">
        <title>Insights into land plant evolution garnered from the Marchantia polymorpha genome.</title>
        <authorList>
            <person name="Bowman J.L."/>
            <person name="Kohchi T."/>
            <person name="Yamato K.T."/>
            <person name="Jenkins J."/>
            <person name="Shu S."/>
            <person name="Ishizaki K."/>
            <person name="Yamaoka S."/>
            <person name="Nishihama R."/>
            <person name="Nakamura Y."/>
            <person name="Berger F."/>
            <person name="Adam C."/>
            <person name="Aki S.S."/>
            <person name="Althoff F."/>
            <person name="Araki T."/>
            <person name="Arteaga-Vazquez M.A."/>
            <person name="Balasubrmanian S."/>
            <person name="Barry K."/>
            <person name="Bauer D."/>
            <person name="Boehm C.R."/>
            <person name="Briginshaw L."/>
            <person name="Caballero-Perez J."/>
            <person name="Catarino B."/>
            <person name="Chen F."/>
            <person name="Chiyoda S."/>
            <person name="Chovatia M."/>
            <person name="Davies K.M."/>
            <person name="Delmans M."/>
            <person name="Demura T."/>
            <person name="Dierschke T."/>
            <person name="Dolan L."/>
            <person name="Dorantes-Acosta A.E."/>
            <person name="Eklund D.M."/>
            <person name="Florent S.N."/>
            <person name="Flores-Sandoval E."/>
            <person name="Fujiyama A."/>
            <person name="Fukuzawa H."/>
            <person name="Galik B."/>
            <person name="Grimanelli D."/>
            <person name="Grimwood J."/>
            <person name="Grossniklaus U."/>
            <person name="Hamada T."/>
            <person name="Haseloff J."/>
            <person name="Hetherington A.J."/>
            <person name="Higo A."/>
            <person name="Hirakawa Y."/>
            <person name="Hundley H.N."/>
            <person name="Ikeda Y."/>
            <person name="Inoue K."/>
            <person name="Inoue S.I."/>
            <person name="Ishida S."/>
            <person name="Jia Q."/>
            <person name="Kakita M."/>
            <person name="Kanazawa T."/>
            <person name="Kawai Y."/>
            <person name="Kawashima T."/>
            <person name="Kennedy M."/>
            <person name="Kinose K."/>
            <person name="Kinoshita T."/>
            <person name="Kohara Y."/>
            <person name="Koide E."/>
            <person name="Komatsu K."/>
            <person name="Kopischke S."/>
            <person name="Kubo M."/>
            <person name="Kyozuka J."/>
            <person name="Lagercrantz U."/>
            <person name="Lin S.S."/>
            <person name="Lindquist E."/>
            <person name="Lipzen A.M."/>
            <person name="Lu C.W."/>
            <person name="De Luna E."/>
            <person name="Martienssen R.A."/>
            <person name="Minamino N."/>
            <person name="Mizutani M."/>
            <person name="Mizutani M."/>
            <person name="Mochizuki N."/>
            <person name="Monte I."/>
            <person name="Mosher R."/>
            <person name="Nagasaki H."/>
            <person name="Nakagami H."/>
            <person name="Naramoto S."/>
            <person name="Nishitani K."/>
            <person name="Ohtani M."/>
            <person name="Okamoto T."/>
            <person name="Okumura M."/>
            <person name="Phillips J."/>
            <person name="Pollak B."/>
            <person name="Reinders A."/>
            <person name="Rovekamp M."/>
            <person name="Sano R."/>
            <person name="Sawa S."/>
            <person name="Schmid M.W."/>
            <person name="Shirakawa M."/>
            <person name="Solano R."/>
            <person name="Spunde A."/>
            <person name="Suetsugu N."/>
            <person name="Sugano S."/>
            <person name="Sugiyama A."/>
            <person name="Sun R."/>
            <person name="Suzuki Y."/>
            <person name="Takenaka M."/>
            <person name="Takezawa D."/>
            <person name="Tomogane H."/>
            <person name="Tsuzuki M."/>
            <person name="Ueda T."/>
            <person name="Umeda M."/>
            <person name="Ward J.M."/>
            <person name="Watanabe Y."/>
            <person name="Yazaki K."/>
            <person name="Yokoyama R."/>
            <person name="Yoshitake Y."/>
            <person name="Yotsui I."/>
            <person name="Zachgo S."/>
            <person name="Schmutz J."/>
        </authorList>
    </citation>
    <scope>NUCLEOTIDE SEQUENCE [LARGE SCALE GENOMIC DNA]</scope>
    <source>
        <strain evidence="8">Tak-1</strain>
    </source>
</reference>
<dbReference type="PROSITE" id="PS50888">
    <property type="entry name" value="BHLH"/>
    <property type="match status" value="1"/>
</dbReference>
<keyword evidence="3" id="KW-0804">Transcription</keyword>
<dbReference type="PANTHER" id="PTHR45914">
    <property type="entry name" value="TRANSCRIPTION FACTOR HEC3-RELATED"/>
    <property type="match status" value="1"/>
</dbReference>
<dbReference type="OrthoDB" id="2017571at2759"/>
<dbReference type="GO" id="GO:0003700">
    <property type="term" value="F:DNA-binding transcription factor activity"/>
    <property type="evidence" value="ECO:0007669"/>
    <property type="project" value="InterPro"/>
</dbReference>
<gene>
    <name evidence="7" type="ORF">MARPO_0073s0051</name>
</gene>
<feature type="region of interest" description="Disordered" evidence="5">
    <location>
        <begin position="223"/>
        <end position="247"/>
    </location>
</feature>
<evidence type="ECO:0000259" key="6">
    <source>
        <dbReference type="PROSITE" id="PS50888"/>
    </source>
</evidence>
<keyword evidence="4" id="KW-0539">Nucleus</keyword>
<dbReference type="CDD" id="cd11454">
    <property type="entry name" value="bHLH_AtIND_like"/>
    <property type="match status" value="1"/>
</dbReference>
<feature type="compositionally biased region" description="Low complexity" evidence="5">
    <location>
        <begin position="229"/>
        <end position="242"/>
    </location>
</feature>
<proteinExistence type="predicted"/>
<dbReference type="Proteomes" id="UP000244005">
    <property type="component" value="Unassembled WGS sequence"/>
</dbReference>
<evidence type="ECO:0000313" key="8">
    <source>
        <dbReference type="Proteomes" id="UP000244005"/>
    </source>
</evidence>
<name>A0A2R6WMU9_MARPO</name>
<evidence type="ECO:0000256" key="2">
    <source>
        <dbReference type="ARBA" id="ARBA00023015"/>
    </source>
</evidence>
<evidence type="ECO:0000256" key="3">
    <source>
        <dbReference type="ARBA" id="ARBA00023163"/>
    </source>
</evidence>
<dbReference type="PANTHER" id="PTHR45914:SF12">
    <property type="entry name" value="TRANSCRIPTION FACTOR BHLH87"/>
    <property type="match status" value="1"/>
</dbReference>